<dbReference type="Pfam" id="PF01321">
    <property type="entry name" value="Creatinase_N"/>
    <property type="match status" value="1"/>
</dbReference>
<dbReference type="InterPro" id="IPR000994">
    <property type="entry name" value="Pept_M24"/>
</dbReference>
<evidence type="ECO:0000313" key="3">
    <source>
        <dbReference type="EMBL" id="SDP21835.1"/>
    </source>
</evidence>
<dbReference type="OrthoDB" id="9806388at2"/>
<dbReference type="SUPFAM" id="SSF53092">
    <property type="entry name" value="Creatinase/prolidase N-terminal domain"/>
    <property type="match status" value="1"/>
</dbReference>
<dbReference type="PANTHER" id="PTHR46112:SF3">
    <property type="entry name" value="AMINOPEPTIDASE YPDF"/>
    <property type="match status" value="1"/>
</dbReference>
<keyword evidence="4" id="KW-1185">Reference proteome</keyword>
<dbReference type="GO" id="GO:0008235">
    <property type="term" value="F:metalloexopeptidase activity"/>
    <property type="evidence" value="ECO:0007669"/>
    <property type="project" value="UniProtKB-ARBA"/>
</dbReference>
<gene>
    <name evidence="3" type="ORF">SAMN05660330_02112</name>
</gene>
<feature type="domain" description="Peptidase M24" evidence="1">
    <location>
        <begin position="148"/>
        <end position="351"/>
    </location>
</feature>
<dbReference type="CDD" id="cd01092">
    <property type="entry name" value="APP-like"/>
    <property type="match status" value="1"/>
</dbReference>
<evidence type="ECO:0000313" key="4">
    <source>
        <dbReference type="Proteomes" id="UP000199073"/>
    </source>
</evidence>
<reference evidence="3 4" key="1">
    <citation type="submission" date="2016-10" db="EMBL/GenBank/DDBJ databases">
        <authorList>
            <person name="de Groot N.N."/>
        </authorList>
    </citation>
    <scope>NUCLEOTIDE SEQUENCE [LARGE SCALE GENOMIC DNA]</scope>
    <source>
        <strain evidence="3 4">DSM 12130</strain>
    </source>
</reference>
<dbReference type="RefSeq" id="WP_092222581.1">
    <property type="nucleotide sequence ID" value="NZ_FNJI01000013.1"/>
</dbReference>
<dbReference type="SUPFAM" id="SSF55920">
    <property type="entry name" value="Creatinase/aminopeptidase"/>
    <property type="match status" value="1"/>
</dbReference>
<name>A0A1H0QXG5_9BACT</name>
<proteinExistence type="predicted"/>
<feature type="domain" description="Creatinase N-terminal" evidence="2">
    <location>
        <begin position="5"/>
        <end position="140"/>
    </location>
</feature>
<dbReference type="Proteomes" id="UP000199073">
    <property type="component" value="Unassembled WGS sequence"/>
</dbReference>
<dbReference type="Gene3D" id="3.90.230.10">
    <property type="entry name" value="Creatinase/methionine aminopeptidase superfamily"/>
    <property type="match status" value="1"/>
</dbReference>
<dbReference type="PANTHER" id="PTHR46112">
    <property type="entry name" value="AMINOPEPTIDASE"/>
    <property type="match status" value="1"/>
</dbReference>
<accession>A0A1H0QXG5</accession>
<dbReference type="EMBL" id="FNJI01000013">
    <property type="protein sequence ID" value="SDP21835.1"/>
    <property type="molecule type" value="Genomic_DNA"/>
</dbReference>
<dbReference type="PRINTS" id="PR00599">
    <property type="entry name" value="MAPEPTIDASE"/>
</dbReference>
<dbReference type="InterPro" id="IPR000587">
    <property type="entry name" value="Creatinase_N"/>
</dbReference>
<dbReference type="InterPro" id="IPR029149">
    <property type="entry name" value="Creatin/AminoP/Spt16_N"/>
</dbReference>
<dbReference type="GO" id="GO:0004177">
    <property type="term" value="F:aminopeptidase activity"/>
    <property type="evidence" value="ECO:0007669"/>
    <property type="project" value="UniProtKB-ARBA"/>
</dbReference>
<dbReference type="InterPro" id="IPR036005">
    <property type="entry name" value="Creatinase/aminopeptidase-like"/>
</dbReference>
<evidence type="ECO:0000259" key="1">
    <source>
        <dbReference type="Pfam" id="PF00557"/>
    </source>
</evidence>
<protein>
    <submittedName>
        <fullName evidence="3">Xaa-Pro dipeptidase</fullName>
    </submittedName>
</protein>
<dbReference type="InterPro" id="IPR050659">
    <property type="entry name" value="Peptidase_M24B"/>
</dbReference>
<dbReference type="STRING" id="91360.SAMN05660330_02112"/>
<dbReference type="InterPro" id="IPR001714">
    <property type="entry name" value="Pept_M24_MAP"/>
</dbReference>
<dbReference type="Pfam" id="PF00557">
    <property type="entry name" value="Peptidase_M24"/>
    <property type="match status" value="1"/>
</dbReference>
<evidence type="ECO:0000259" key="2">
    <source>
        <dbReference type="Pfam" id="PF01321"/>
    </source>
</evidence>
<dbReference type="Gene3D" id="3.40.350.10">
    <property type="entry name" value="Creatinase/prolidase N-terminal domain"/>
    <property type="match status" value="1"/>
</dbReference>
<organism evidence="3 4">
    <name type="scientific">Desulforhopalus singaporensis</name>
    <dbReference type="NCBI Taxonomy" id="91360"/>
    <lineage>
        <taxon>Bacteria</taxon>
        <taxon>Pseudomonadati</taxon>
        <taxon>Thermodesulfobacteriota</taxon>
        <taxon>Desulfobulbia</taxon>
        <taxon>Desulfobulbales</taxon>
        <taxon>Desulfocapsaceae</taxon>
        <taxon>Desulforhopalus</taxon>
    </lineage>
</organism>
<dbReference type="AlphaFoldDB" id="A0A1H0QXG5"/>
<sequence>MFGARIENLKRNMVKQEVDVLALNGGPTLSYFTGLHFHLMERPVVLLLPVDNDPVIILPELELAKLEDLPVFADVFSYGENPDTWYGVAADAMTSLAGKKKKIAVEPVWLRFLEYELLRRGCPEAEFIDGSGLVARLRSIKDGGELAHMRKAVRIAEDALEATLGSVREGVKEEEVASELFLQLLRHGSEPDLPFSPIVSSGPNGANPHARPSERKLCRGDLLVIDWGARYNGYVSDLTRTFGIGELDSETEQVYQLVKSANEAGRNAGGPGVACSAVDRGARNVIETGGYGRFFSHRTGHGLGLECHEPPFIRGDNMEVLRPGMTYTVEPGIYLAGRNGVRIEDDVVVTQSGVESLSTMSRELRYL</sequence>